<organism evidence="1 2">
    <name type="scientific">Trichogramma kaykai</name>
    <dbReference type="NCBI Taxonomy" id="54128"/>
    <lineage>
        <taxon>Eukaryota</taxon>
        <taxon>Metazoa</taxon>
        <taxon>Ecdysozoa</taxon>
        <taxon>Arthropoda</taxon>
        <taxon>Hexapoda</taxon>
        <taxon>Insecta</taxon>
        <taxon>Pterygota</taxon>
        <taxon>Neoptera</taxon>
        <taxon>Endopterygota</taxon>
        <taxon>Hymenoptera</taxon>
        <taxon>Apocrita</taxon>
        <taxon>Proctotrupomorpha</taxon>
        <taxon>Chalcidoidea</taxon>
        <taxon>Trichogrammatidae</taxon>
        <taxon>Trichogramma</taxon>
    </lineage>
</organism>
<keyword evidence="2" id="KW-1185">Reference proteome</keyword>
<evidence type="ECO:0000313" key="2">
    <source>
        <dbReference type="Proteomes" id="UP001627154"/>
    </source>
</evidence>
<reference evidence="1 2" key="1">
    <citation type="journal article" date="2024" name="bioRxiv">
        <title>A reference genome for Trichogramma kaykai: A tiny desert-dwelling parasitoid wasp with competing sex-ratio distorters.</title>
        <authorList>
            <person name="Culotta J."/>
            <person name="Lindsey A.R."/>
        </authorList>
    </citation>
    <scope>NUCLEOTIDE SEQUENCE [LARGE SCALE GENOMIC DNA]</scope>
    <source>
        <strain evidence="1 2">KSX58</strain>
    </source>
</reference>
<name>A0ABD2XHJ5_9HYME</name>
<protein>
    <submittedName>
        <fullName evidence="1">Uncharacterized protein</fullName>
    </submittedName>
</protein>
<gene>
    <name evidence="1" type="ORF">TKK_002807</name>
</gene>
<proteinExistence type="predicted"/>
<sequence length="124" mass="14668">MAADMTYLLTYPYHIVEFISAGRKPRNKSIDIVCSSWMSWDNKKKKMFVKYPPPPYSTESWEMYNDHLKLQFEALSEWKEYSIKIRGKATNMDEANEKLKLLNTEDTVLTMESDQNSNEVEKKQ</sequence>
<accession>A0ABD2XHJ5</accession>
<dbReference type="Proteomes" id="UP001627154">
    <property type="component" value="Unassembled WGS sequence"/>
</dbReference>
<dbReference type="EMBL" id="JBJJXI010000023">
    <property type="protein sequence ID" value="KAL3404775.1"/>
    <property type="molecule type" value="Genomic_DNA"/>
</dbReference>
<dbReference type="AlphaFoldDB" id="A0ABD2XHJ5"/>
<evidence type="ECO:0000313" key="1">
    <source>
        <dbReference type="EMBL" id="KAL3404775.1"/>
    </source>
</evidence>
<comment type="caution">
    <text evidence="1">The sequence shown here is derived from an EMBL/GenBank/DDBJ whole genome shotgun (WGS) entry which is preliminary data.</text>
</comment>